<accession>A0A9B0H6I5</accession>
<proteinExistence type="predicted"/>
<dbReference type="RefSeq" id="XP_004412501.1">
    <property type="nucleotide sequence ID" value="XM_004412444.1"/>
</dbReference>
<dbReference type="AlphaFoldDB" id="A0A9B0H6I5"/>
<dbReference type="Pfam" id="PF15081">
    <property type="entry name" value="DUF4548"/>
    <property type="match status" value="1"/>
</dbReference>
<feature type="compositionally biased region" description="Basic and acidic residues" evidence="1">
    <location>
        <begin position="1"/>
        <end position="11"/>
    </location>
</feature>
<protein>
    <submittedName>
        <fullName evidence="3">Uncharacterized protein C1orf105 homolog</fullName>
    </submittedName>
</protein>
<feature type="compositionally biased region" description="Low complexity" evidence="1">
    <location>
        <begin position="39"/>
        <end position="62"/>
    </location>
</feature>
<dbReference type="PANTHER" id="PTHR39410">
    <property type="entry name" value="RIKEN CDNA 4930558K02 GENE"/>
    <property type="match status" value="1"/>
</dbReference>
<gene>
    <name evidence="3" type="primary">LOC101382487</name>
</gene>
<sequence length="290" mass="31747">MAKDKKARKDCLPLITHLPAVPGAARPGEGGRPPPSPSGAPGSRQRPSTSASAPTFAAGAPFRGRRDCEVAAAPSRRLGGPPGPSREGAGSEPRKKRMPDRKTGFGIRTPGIEVSVPTFGKIPWLSEASLINKPLVLSIPKRYPHASATFLISSKKDRNLPILFQVPDVLSKARRIQSNPMLIRNKQLCSLCQEIKMVQPRTMIIPHNLKLSFENFMSHRMMSLPPPKAQTVSKCSHNDISTENIHYRLPILGPRTAVFHGLLADTYATLRDTQLSSLPRKEPKGKTMRQ</sequence>
<organism evidence="2 3">
    <name type="scientific">Odobenus rosmarus divergens</name>
    <name type="common">Pacific walrus</name>
    <dbReference type="NCBI Taxonomy" id="9708"/>
    <lineage>
        <taxon>Eukaryota</taxon>
        <taxon>Metazoa</taxon>
        <taxon>Chordata</taxon>
        <taxon>Craniata</taxon>
        <taxon>Vertebrata</taxon>
        <taxon>Euteleostomi</taxon>
        <taxon>Mammalia</taxon>
        <taxon>Eutheria</taxon>
        <taxon>Laurasiatheria</taxon>
        <taxon>Carnivora</taxon>
        <taxon>Caniformia</taxon>
        <taxon>Pinnipedia</taxon>
        <taxon>Odobenidae</taxon>
        <taxon>Odobenus</taxon>
    </lineage>
</organism>
<dbReference type="InterPro" id="IPR027845">
    <property type="entry name" value="DUF4548"/>
</dbReference>
<keyword evidence="2" id="KW-1185">Reference proteome</keyword>
<evidence type="ECO:0000256" key="1">
    <source>
        <dbReference type="SAM" id="MobiDB-lite"/>
    </source>
</evidence>
<evidence type="ECO:0000313" key="2">
    <source>
        <dbReference type="Proteomes" id="UP000245340"/>
    </source>
</evidence>
<dbReference type="Proteomes" id="UP000245340">
    <property type="component" value="Unplaced"/>
</dbReference>
<name>A0A9B0H6I5_ODORO</name>
<evidence type="ECO:0000313" key="3">
    <source>
        <dbReference type="RefSeq" id="XP_004412501.1"/>
    </source>
</evidence>
<dbReference type="PANTHER" id="PTHR39410:SF1">
    <property type="entry name" value="RIKEN CDNA 4930558K02 GENE"/>
    <property type="match status" value="1"/>
</dbReference>
<reference evidence="3" key="1">
    <citation type="submission" date="2025-08" db="UniProtKB">
        <authorList>
            <consortium name="RefSeq"/>
        </authorList>
    </citation>
    <scope>IDENTIFICATION</scope>
</reference>
<feature type="region of interest" description="Disordered" evidence="1">
    <location>
        <begin position="1"/>
        <end position="109"/>
    </location>
</feature>